<dbReference type="PANTHER" id="PTHR23518:SF2">
    <property type="entry name" value="MAJOR FACILITATOR SUPERFAMILY TRANSPORTER"/>
    <property type="match status" value="1"/>
</dbReference>
<feature type="domain" description="Major facilitator superfamily (MFS) profile" evidence="7">
    <location>
        <begin position="19"/>
        <end position="434"/>
    </location>
</feature>
<organism evidence="8 11">
    <name type="scientific">Arthrobacter zhangbolii</name>
    <dbReference type="NCBI Taxonomy" id="2886936"/>
    <lineage>
        <taxon>Bacteria</taxon>
        <taxon>Bacillati</taxon>
        <taxon>Actinomycetota</taxon>
        <taxon>Actinomycetes</taxon>
        <taxon>Micrococcales</taxon>
        <taxon>Micrococcaceae</taxon>
        <taxon>Arthrobacter</taxon>
    </lineage>
</organism>
<feature type="compositionally biased region" description="Low complexity" evidence="5">
    <location>
        <begin position="441"/>
        <end position="455"/>
    </location>
</feature>
<dbReference type="SUPFAM" id="SSF103473">
    <property type="entry name" value="MFS general substrate transporter"/>
    <property type="match status" value="1"/>
</dbReference>
<proteinExistence type="predicted"/>
<feature type="transmembrane region" description="Helical" evidence="6">
    <location>
        <begin position="12"/>
        <end position="34"/>
    </location>
</feature>
<feature type="transmembrane region" description="Helical" evidence="6">
    <location>
        <begin position="372"/>
        <end position="391"/>
    </location>
</feature>
<evidence type="ECO:0000313" key="8">
    <source>
        <dbReference type="EMBL" id="MCC3273041.1"/>
    </source>
</evidence>
<dbReference type="PROSITE" id="PS50850">
    <property type="entry name" value="MFS"/>
    <property type="match status" value="1"/>
</dbReference>
<keyword evidence="4 6" id="KW-0472">Membrane</keyword>
<feature type="transmembrane region" description="Helical" evidence="6">
    <location>
        <begin position="162"/>
        <end position="181"/>
    </location>
</feature>
<sequence length="467" mass="48792">MPPLRPRTDRPTAALGGRTWAALVILGLTGQLAWTVENMYLNVFVYNTITDNPTVLAGMVAASAVTATVASLLVGSASDRLRRRRIFISTGYVLWGGCTAAFGFISVDAAAALGPARDAVVLTVVAVVALDCLLSFFGSGANDAAFNAWVTDSTVPANRGRVDSVLSIMPLLSMLVVFGALDGMTRAGMWQEFFAVIGLTTAAVGVLSWFLVREHPDAAPGAENYLRSLVHGLRPSAVRDSPGLYLVLAAAAVLGIAAQIFLPYLIIYLQRFLRIENYALPLAVVLVAASVASVAGGRLIDRIGKIRAILPAAGVMVVGAAGMFFARGQGPVMLAGTVMMAGFLLATAAVMASVRDFTPPGRAGNVQGLRMIFAVMIPMVVGPFIGSAVIIGANETYLDLGVLRQVPTPWIFLAAAAVALLTIVPVYLLHRLNTLHDTQHPPAAGTASGPATGAGQKTAEKKENTAQ</sequence>
<dbReference type="EMBL" id="CP094984">
    <property type="protein sequence ID" value="UON93091.1"/>
    <property type="molecule type" value="Genomic_DNA"/>
</dbReference>
<evidence type="ECO:0000256" key="1">
    <source>
        <dbReference type="ARBA" id="ARBA00004651"/>
    </source>
</evidence>
<evidence type="ECO:0000259" key="7">
    <source>
        <dbReference type="PROSITE" id="PS50850"/>
    </source>
</evidence>
<dbReference type="EMBL" id="JAJFZT010000006">
    <property type="protein sequence ID" value="MCC3273041.1"/>
    <property type="molecule type" value="Genomic_DNA"/>
</dbReference>
<gene>
    <name evidence="8" type="ORF">LJ755_09915</name>
    <name evidence="9" type="ORF">MUK71_05550</name>
</gene>
<dbReference type="GO" id="GO:0005886">
    <property type="term" value="C:plasma membrane"/>
    <property type="evidence" value="ECO:0007669"/>
    <property type="project" value="UniProtKB-SubCell"/>
</dbReference>
<dbReference type="InterPro" id="IPR036259">
    <property type="entry name" value="MFS_trans_sf"/>
</dbReference>
<dbReference type="PANTHER" id="PTHR23518">
    <property type="entry name" value="C-METHYLTRANSFERASE"/>
    <property type="match status" value="1"/>
</dbReference>
<dbReference type="InterPro" id="IPR020846">
    <property type="entry name" value="MFS_dom"/>
</dbReference>
<feature type="transmembrane region" description="Helical" evidence="6">
    <location>
        <begin position="332"/>
        <end position="352"/>
    </location>
</feature>
<name>A0A9X1S9Z5_9MICC</name>
<evidence type="ECO:0000256" key="5">
    <source>
        <dbReference type="SAM" id="MobiDB-lite"/>
    </source>
</evidence>
<keyword evidence="10" id="KW-1185">Reference proteome</keyword>
<dbReference type="GO" id="GO:0022857">
    <property type="term" value="F:transmembrane transporter activity"/>
    <property type="evidence" value="ECO:0007669"/>
    <property type="project" value="InterPro"/>
</dbReference>
<dbReference type="InterPro" id="IPR011701">
    <property type="entry name" value="MFS"/>
</dbReference>
<evidence type="ECO:0000313" key="11">
    <source>
        <dbReference type="Proteomes" id="UP001155145"/>
    </source>
</evidence>
<evidence type="ECO:0000256" key="6">
    <source>
        <dbReference type="SAM" id="Phobius"/>
    </source>
</evidence>
<keyword evidence="3 6" id="KW-1133">Transmembrane helix</keyword>
<reference evidence="8" key="1">
    <citation type="submission" date="2021-10" db="EMBL/GenBank/DDBJ databases">
        <title>Novel species in genus Arthrobacter.</title>
        <authorList>
            <person name="Liu Y."/>
        </authorList>
    </citation>
    <scope>NUCLEOTIDE SEQUENCE</scope>
    <source>
        <strain evidence="8">Zg-Y462</strain>
        <strain evidence="10">zg-Y462</strain>
    </source>
</reference>
<feature type="transmembrane region" description="Helical" evidence="6">
    <location>
        <begin position="411"/>
        <end position="429"/>
    </location>
</feature>
<feature type="region of interest" description="Disordered" evidence="5">
    <location>
        <begin position="439"/>
        <end position="467"/>
    </location>
</feature>
<feature type="transmembrane region" description="Helical" evidence="6">
    <location>
        <begin position="244"/>
        <end position="266"/>
    </location>
</feature>
<evidence type="ECO:0000256" key="3">
    <source>
        <dbReference type="ARBA" id="ARBA00022989"/>
    </source>
</evidence>
<feature type="transmembrane region" description="Helical" evidence="6">
    <location>
        <begin position="86"/>
        <end position="107"/>
    </location>
</feature>
<dbReference type="Gene3D" id="1.20.1250.20">
    <property type="entry name" value="MFS general substrate transporter like domains"/>
    <property type="match status" value="2"/>
</dbReference>
<evidence type="ECO:0000256" key="2">
    <source>
        <dbReference type="ARBA" id="ARBA00022692"/>
    </source>
</evidence>
<keyword evidence="2 6" id="KW-0812">Transmembrane</keyword>
<evidence type="ECO:0000313" key="10">
    <source>
        <dbReference type="Proteomes" id="UP000829758"/>
    </source>
</evidence>
<feature type="transmembrane region" description="Helical" evidence="6">
    <location>
        <begin position="278"/>
        <end position="296"/>
    </location>
</feature>
<comment type="subcellular location">
    <subcellularLocation>
        <location evidence="1">Cell membrane</location>
        <topology evidence="1">Multi-pass membrane protein</topology>
    </subcellularLocation>
</comment>
<feature type="compositionally biased region" description="Basic and acidic residues" evidence="5">
    <location>
        <begin position="458"/>
        <end position="467"/>
    </location>
</feature>
<feature type="transmembrane region" description="Helical" evidence="6">
    <location>
        <begin position="308"/>
        <end position="326"/>
    </location>
</feature>
<evidence type="ECO:0000313" key="9">
    <source>
        <dbReference type="EMBL" id="UON93091.1"/>
    </source>
</evidence>
<evidence type="ECO:0000256" key="4">
    <source>
        <dbReference type="ARBA" id="ARBA00023136"/>
    </source>
</evidence>
<feature type="transmembrane region" description="Helical" evidence="6">
    <location>
        <begin position="193"/>
        <end position="212"/>
    </location>
</feature>
<dbReference type="Pfam" id="PF07690">
    <property type="entry name" value="MFS_1"/>
    <property type="match status" value="1"/>
</dbReference>
<accession>A0A9X1S9Z5</accession>
<dbReference type="AlphaFoldDB" id="A0A9X1S9Z5"/>
<dbReference type="Proteomes" id="UP000829758">
    <property type="component" value="Chromosome"/>
</dbReference>
<feature type="transmembrane region" description="Helical" evidence="6">
    <location>
        <begin position="119"/>
        <end position="141"/>
    </location>
</feature>
<dbReference type="RefSeq" id="WP_227928963.1">
    <property type="nucleotide sequence ID" value="NZ_CP094984.1"/>
</dbReference>
<feature type="transmembrane region" description="Helical" evidence="6">
    <location>
        <begin position="54"/>
        <end position="74"/>
    </location>
</feature>
<protein>
    <submittedName>
        <fullName evidence="8">MFS transporter</fullName>
    </submittedName>
</protein>
<dbReference type="Proteomes" id="UP001155145">
    <property type="component" value="Unassembled WGS sequence"/>
</dbReference>